<accession>A0A1H2T0F3</accession>
<proteinExistence type="predicted"/>
<organism evidence="1 2">
    <name type="scientific">Sulfitobacter pontiacus</name>
    <dbReference type="NCBI Taxonomy" id="60137"/>
    <lineage>
        <taxon>Bacteria</taxon>
        <taxon>Pseudomonadati</taxon>
        <taxon>Pseudomonadota</taxon>
        <taxon>Alphaproteobacteria</taxon>
        <taxon>Rhodobacterales</taxon>
        <taxon>Roseobacteraceae</taxon>
        <taxon>Sulfitobacter</taxon>
    </lineage>
</organism>
<dbReference type="RefSeq" id="WP_074634815.1">
    <property type="nucleotide sequence ID" value="NZ_CP160849.1"/>
</dbReference>
<gene>
    <name evidence="1" type="ORF">SAMN04488041_10220</name>
</gene>
<dbReference type="Proteomes" id="UP000183076">
    <property type="component" value="Unassembled WGS sequence"/>
</dbReference>
<evidence type="ECO:0000313" key="1">
    <source>
        <dbReference type="EMBL" id="SDW37456.1"/>
    </source>
</evidence>
<protein>
    <submittedName>
        <fullName evidence="1">Uncharacterized protein</fullName>
    </submittedName>
</protein>
<name>A0A1H2T0F3_9RHOB</name>
<dbReference type="EMBL" id="FNNB01000002">
    <property type="protein sequence ID" value="SDW37456.1"/>
    <property type="molecule type" value="Genomic_DNA"/>
</dbReference>
<dbReference type="AlphaFoldDB" id="A0A1H2T0F3"/>
<sequence length="76" mass="7502">MTAIAYVETAFPNVHAGAASLHQGAGTGFYTTGCIRAGQDPHCGHGTGLFTTGLQSGPQAGGMATGELTGLFTTGC</sequence>
<reference evidence="2" key="1">
    <citation type="submission" date="2016-10" db="EMBL/GenBank/DDBJ databases">
        <authorList>
            <person name="Varghese N."/>
            <person name="Submissions S."/>
        </authorList>
    </citation>
    <scope>NUCLEOTIDE SEQUENCE [LARGE SCALE GENOMIC DNA]</scope>
    <source>
        <strain evidence="2">DSM 10014</strain>
    </source>
</reference>
<dbReference type="GeneID" id="94022258"/>
<evidence type="ECO:0000313" key="2">
    <source>
        <dbReference type="Proteomes" id="UP000183076"/>
    </source>
</evidence>